<accession>A0A6I8LZM7</accession>
<protein>
    <submittedName>
        <fullName evidence="1">Uncharacterized protein</fullName>
    </submittedName>
</protein>
<gene>
    <name evidence="1" type="ORF">AA23TX_06116</name>
</gene>
<proteinExistence type="predicted"/>
<evidence type="ECO:0000313" key="2">
    <source>
        <dbReference type="Proteomes" id="UP000399805"/>
    </source>
</evidence>
<dbReference type="AlphaFoldDB" id="A0A6I8LZM7"/>
<evidence type="ECO:0000313" key="1">
    <source>
        <dbReference type="EMBL" id="VVJ21095.1"/>
    </source>
</evidence>
<dbReference type="Proteomes" id="UP000399805">
    <property type="component" value="Unassembled WGS sequence"/>
</dbReference>
<sequence>MTVRRRSAAVRRVIAGFRSGTGGRGSMLSFPTPRPRA</sequence>
<organism evidence="1 2">
    <name type="scientific">Amycolatopsis camponoti</name>
    <dbReference type="NCBI Taxonomy" id="2606593"/>
    <lineage>
        <taxon>Bacteria</taxon>
        <taxon>Bacillati</taxon>
        <taxon>Actinomycetota</taxon>
        <taxon>Actinomycetes</taxon>
        <taxon>Pseudonocardiales</taxon>
        <taxon>Pseudonocardiaceae</taxon>
        <taxon>Amycolatopsis</taxon>
    </lineage>
</organism>
<name>A0A6I8LZM7_9PSEU</name>
<dbReference type="EMBL" id="CABVGP010000002">
    <property type="protein sequence ID" value="VVJ21095.1"/>
    <property type="molecule type" value="Genomic_DNA"/>
</dbReference>
<reference evidence="1 2" key="1">
    <citation type="submission" date="2019-09" db="EMBL/GenBank/DDBJ databases">
        <authorList>
            <person name="Leyn A S."/>
        </authorList>
    </citation>
    <scope>NUCLEOTIDE SEQUENCE [LARGE SCALE GENOMIC DNA]</scope>
    <source>
        <strain evidence="1">AA231_1</strain>
    </source>
</reference>
<keyword evidence="2" id="KW-1185">Reference proteome</keyword>